<evidence type="ECO:0000313" key="2">
    <source>
        <dbReference type="Proteomes" id="UP000887013"/>
    </source>
</evidence>
<dbReference type="Proteomes" id="UP000887013">
    <property type="component" value="Unassembled WGS sequence"/>
</dbReference>
<keyword evidence="2" id="KW-1185">Reference proteome</keyword>
<accession>A0A8X6TX70</accession>
<protein>
    <submittedName>
        <fullName evidence="1">Uncharacterized protein</fullName>
    </submittedName>
</protein>
<dbReference type="AlphaFoldDB" id="A0A8X6TX70"/>
<evidence type="ECO:0000313" key="1">
    <source>
        <dbReference type="EMBL" id="GFT53091.1"/>
    </source>
</evidence>
<gene>
    <name evidence="1" type="ORF">NPIL_360231</name>
</gene>
<sequence length="147" mass="16323">MPAYWQCCSTSCRAKRFIKKRRTSQSRQYAAAGGKCGGASEMQCSAACENPDEGRCWPKSPPNAAALPARQRQQRRLRVCRCCCVPAARMKAFAGAFCRALWRRRQPAQACQAAASEALPARLAYAAAKRQPLAATQKFRMRSHVLR</sequence>
<proteinExistence type="predicted"/>
<reference evidence="1" key="1">
    <citation type="submission" date="2020-08" db="EMBL/GenBank/DDBJ databases">
        <title>Multicomponent nature underlies the extraordinary mechanical properties of spider dragline silk.</title>
        <authorList>
            <person name="Kono N."/>
            <person name="Nakamura H."/>
            <person name="Mori M."/>
            <person name="Yoshida Y."/>
            <person name="Ohtoshi R."/>
            <person name="Malay A.D."/>
            <person name="Moran D.A.P."/>
            <person name="Tomita M."/>
            <person name="Numata K."/>
            <person name="Arakawa K."/>
        </authorList>
    </citation>
    <scope>NUCLEOTIDE SEQUENCE</scope>
</reference>
<name>A0A8X6TX70_NEPPI</name>
<dbReference type="EMBL" id="BMAW01017273">
    <property type="protein sequence ID" value="GFT53091.1"/>
    <property type="molecule type" value="Genomic_DNA"/>
</dbReference>
<organism evidence="1 2">
    <name type="scientific">Nephila pilipes</name>
    <name type="common">Giant wood spider</name>
    <name type="synonym">Nephila maculata</name>
    <dbReference type="NCBI Taxonomy" id="299642"/>
    <lineage>
        <taxon>Eukaryota</taxon>
        <taxon>Metazoa</taxon>
        <taxon>Ecdysozoa</taxon>
        <taxon>Arthropoda</taxon>
        <taxon>Chelicerata</taxon>
        <taxon>Arachnida</taxon>
        <taxon>Araneae</taxon>
        <taxon>Araneomorphae</taxon>
        <taxon>Entelegynae</taxon>
        <taxon>Araneoidea</taxon>
        <taxon>Nephilidae</taxon>
        <taxon>Nephila</taxon>
    </lineage>
</organism>
<comment type="caution">
    <text evidence="1">The sequence shown here is derived from an EMBL/GenBank/DDBJ whole genome shotgun (WGS) entry which is preliminary data.</text>
</comment>